<evidence type="ECO:0008006" key="6">
    <source>
        <dbReference type="Google" id="ProtNLM"/>
    </source>
</evidence>
<comment type="similarity">
    <text evidence="1">Belongs to the annexin family.</text>
</comment>
<dbReference type="GO" id="GO:0001786">
    <property type="term" value="F:phosphatidylserine binding"/>
    <property type="evidence" value="ECO:0007669"/>
    <property type="project" value="TreeGrafter"/>
</dbReference>
<accession>A0AAE1Z7C6</accession>
<name>A0AAE1Z7C6_SCHME</name>
<sequence length="211" mass="24465">MILIKFLLQCTVETRMIELKQEDAIKGRGGKPIVNTKAVNQSYHNLMLILTSKGNIEPKLSDLLCRLDPFQIELLDIMFKQEFQHDFGEIIMNRSTGGIRDVLLAVYNHSVDKPMYFAKVLHNVIHNKWNDVLTVQRLLISRSEIDLHSINKRYKVNYRTYLSNEVQLMFDGNHGKILAKLLNRNKLSNIFQHSIPIDSIETFISSRNVNV</sequence>
<evidence type="ECO:0000313" key="4">
    <source>
        <dbReference type="EMBL" id="KAK4468901.1"/>
    </source>
</evidence>
<keyword evidence="5" id="KW-1185">Reference proteome</keyword>
<dbReference type="Proteomes" id="UP001292079">
    <property type="component" value="Unassembled WGS sequence"/>
</dbReference>
<keyword evidence="2" id="KW-0677">Repeat</keyword>
<dbReference type="GO" id="GO:0005544">
    <property type="term" value="F:calcium-dependent phospholipid binding"/>
    <property type="evidence" value="ECO:0007669"/>
    <property type="project" value="InterPro"/>
</dbReference>
<dbReference type="PANTHER" id="PTHR10502">
    <property type="entry name" value="ANNEXIN"/>
    <property type="match status" value="1"/>
</dbReference>
<protein>
    <recommendedName>
        <fullName evidence="6">Annexin</fullName>
    </recommendedName>
</protein>
<dbReference type="GO" id="GO:0005886">
    <property type="term" value="C:plasma membrane"/>
    <property type="evidence" value="ECO:0007669"/>
    <property type="project" value="TreeGrafter"/>
</dbReference>
<evidence type="ECO:0000313" key="5">
    <source>
        <dbReference type="Proteomes" id="UP001292079"/>
    </source>
</evidence>
<proteinExistence type="inferred from homology"/>
<reference evidence="4" key="1">
    <citation type="submission" date="2022-04" db="EMBL/GenBank/DDBJ databases">
        <authorList>
            <person name="Xu L."/>
            <person name="Lv Z."/>
        </authorList>
    </citation>
    <scope>NUCLEOTIDE SEQUENCE</scope>
    <source>
        <strain evidence="4">LV_2022a</strain>
    </source>
</reference>
<dbReference type="PANTHER" id="PTHR10502:SF102">
    <property type="entry name" value="ANNEXIN B11"/>
    <property type="match status" value="1"/>
</dbReference>
<dbReference type="AlphaFoldDB" id="A0AAE1Z7C6"/>
<dbReference type="InterPro" id="IPR018502">
    <property type="entry name" value="Annexin_repeat"/>
</dbReference>
<dbReference type="SUPFAM" id="SSF47874">
    <property type="entry name" value="Annexin"/>
    <property type="match status" value="1"/>
</dbReference>
<dbReference type="GO" id="GO:0005737">
    <property type="term" value="C:cytoplasm"/>
    <property type="evidence" value="ECO:0007669"/>
    <property type="project" value="TreeGrafter"/>
</dbReference>
<dbReference type="InterPro" id="IPR037104">
    <property type="entry name" value="Annexin_sf"/>
</dbReference>
<evidence type="ECO:0000256" key="2">
    <source>
        <dbReference type="ARBA" id="ARBA00022737"/>
    </source>
</evidence>
<organism evidence="4 5">
    <name type="scientific">Schistosoma mekongi</name>
    <name type="common">Parasitic worm</name>
    <dbReference type="NCBI Taxonomy" id="38744"/>
    <lineage>
        <taxon>Eukaryota</taxon>
        <taxon>Metazoa</taxon>
        <taxon>Spiralia</taxon>
        <taxon>Lophotrochozoa</taxon>
        <taxon>Platyhelminthes</taxon>
        <taxon>Trematoda</taxon>
        <taxon>Digenea</taxon>
        <taxon>Strigeidida</taxon>
        <taxon>Schistosomatoidea</taxon>
        <taxon>Schistosomatidae</taxon>
        <taxon>Schistosoma</taxon>
    </lineage>
</organism>
<dbReference type="GO" id="GO:0005509">
    <property type="term" value="F:calcium ion binding"/>
    <property type="evidence" value="ECO:0007669"/>
    <property type="project" value="InterPro"/>
</dbReference>
<keyword evidence="3" id="KW-0041">Annexin</keyword>
<evidence type="ECO:0000256" key="3">
    <source>
        <dbReference type="ARBA" id="ARBA00023216"/>
    </source>
</evidence>
<dbReference type="EMBL" id="JALJAT010000006">
    <property type="protein sequence ID" value="KAK4468901.1"/>
    <property type="molecule type" value="Genomic_DNA"/>
</dbReference>
<comment type="caution">
    <text evidence="4">The sequence shown here is derived from an EMBL/GenBank/DDBJ whole genome shotgun (WGS) entry which is preliminary data.</text>
</comment>
<reference evidence="4" key="2">
    <citation type="journal article" date="2023" name="Infect Dis Poverty">
        <title>Chromosome-scale genome of the human blood fluke Schistosoma mekongi and its implications for public health.</title>
        <authorList>
            <person name="Zhou M."/>
            <person name="Xu L."/>
            <person name="Xu D."/>
            <person name="Chen W."/>
            <person name="Khan J."/>
            <person name="Hu Y."/>
            <person name="Huang H."/>
            <person name="Wei H."/>
            <person name="Zhang Y."/>
            <person name="Chusongsang P."/>
            <person name="Tanasarnprasert K."/>
            <person name="Hu X."/>
            <person name="Limpanont Y."/>
            <person name="Lv Z."/>
        </authorList>
    </citation>
    <scope>NUCLEOTIDE SEQUENCE</scope>
    <source>
        <strain evidence="4">LV_2022a</strain>
    </source>
</reference>
<evidence type="ECO:0000256" key="1">
    <source>
        <dbReference type="ARBA" id="ARBA00007831"/>
    </source>
</evidence>
<dbReference type="Pfam" id="PF00191">
    <property type="entry name" value="Annexin"/>
    <property type="match status" value="1"/>
</dbReference>
<dbReference type="Gene3D" id="1.10.220.10">
    <property type="entry name" value="Annexin"/>
    <property type="match status" value="1"/>
</dbReference>
<gene>
    <name evidence="4" type="ORF">MN116_008061</name>
</gene>